<dbReference type="AlphaFoldDB" id="A0A225WSK6"/>
<reference evidence="1" key="1">
    <citation type="journal article" date="2017" name="Genome Biol. Evol.">
        <title>Phytophthora megakarya and P. palmivora, closely related causal agents of cacao black pod rot, underwent increases in genome sizes and gene numbers by different mechanisms.</title>
        <authorList>
            <person name="Ali S.S."/>
            <person name="Shao J."/>
            <person name="Lary D.J."/>
            <person name="Kronmiller B."/>
            <person name="Shen D."/>
            <person name="Strem M.D."/>
            <person name="Amoako-Attah I."/>
            <person name="Akrofi A.Y."/>
            <person name="Begoude B.A."/>
            <person name="Ten Hoopen G.M."/>
            <person name="Coulibaly K."/>
            <person name="Kebe B.I."/>
            <person name="Melnick R.L."/>
            <person name="Guiltinan M.J."/>
            <person name="Tyler B.M."/>
            <person name="Meinhardt L.W."/>
            <person name="Bailey B.A."/>
        </authorList>
    </citation>
    <scope>NUCLEOTIDE SEQUENCE</scope>
    <source>
        <strain evidence="1">Zdho120</strain>
    </source>
</reference>
<name>A0A225WSK6_9STRA</name>
<evidence type="ECO:0000313" key="1">
    <source>
        <dbReference type="EMBL" id="OWZ20633.1"/>
    </source>
</evidence>
<evidence type="ECO:0000313" key="2">
    <source>
        <dbReference type="EMBL" id="OWZ20641.1"/>
    </source>
</evidence>
<proteinExistence type="predicted"/>
<dbReference type="Proteomes" id="UP000198211">
    <property type="component" value="Unassembled WGS sequence"/>
</dbReference>
<accession>A0A225WSK6</accession>
<dbReference type="SUPFAM" id="SSF50630">
    <property type="entry name" value="Acid proteases"/>
    <property type="match status" value="1"/>
</dbReference>
<evidence type="ECO:0000313" key="3">
    <source>
        <dbReference type="Proteomes" id="UP000198211"/>
    </source>
</evidence>
<dbReference type="EMBL" id="NBNE01000304">
    <property type="protein sequence ID" value="OWZ20641.1"/>
    <property type="molecule type" value="Genomic_DNA"/>
</dbReference>
<keyword evidence="3" id="KW-1185">Reference proteome</keyword>
<organism evidence="1 3">
    <name type="scientific">Phytophthora megakarya</name>
    <dbReference type="NCBI Taxonomy" id="4795"/>
    <lineage>
        <taxon>Eukaryota</taxon>
        <taxon>Sar</taxon>
        <taxon>Stramenopiles</taxon>
        <taxon>Oomycota</taxon>
        <taxon>Peronosporomycetes</taxon>
        <taxon>Peronosporales</taxon>
        <taxon>Peronosporaceae</taxon>
        <taxon>Phytophthora</taxon>
    </lineage>
</organism>
<dbReference type="EMBL" id="NBNE01000304">
    <property type="protein sequence ID" value="OWZ20633.1"/>
    <property type="molecule type" value="Genomic_DNA"/>
</dbReference>
<gene>
    <name evidence="1" type="ORF">PHMEG_0004915</name>
    <name evidence="2" type="ORF">PHMEG_0004923</name>
</gene>
<comment type="caution">
    <text evidence="1">The sequence shown here is derived from an EMBL/GenBank/DDBJ whole genome shotgun (WGS) entry which is preliminary data.</text>
</comment>
<evidence type="ECO:0008006" key="4">
    <source>
        <dbReference type="Google" id="ProtNLM"/>
    </source>
</evidence>
<sequence length="119" mass="13282">MILDLMPGESRGYRKNHVPGKHFKQAKTSCKINNAKSVVMLDSGSEVSIIDATFAPRIKLILAGSLVYFLDVWVRDDLPPDYQAFLGMDYMAPARIRLDLGDGSMCLPDEIKIPLQGQR</sequence>
<protein>
    <recommendedName>
        <fullName evidence="4">Eukaryotic/viral aspartic protease</fullName>
    </recommendedName>
</protein>
<dbReference type="OrthoDB" id="145036at2759"/>
<reference evidence="3" key="2">
    <citation type="submission" date="2017-03" db="EMBL/GenBank/DDBJ databases">
        <title>Phytopthora megakarya and P. palmivora, two closely related causual agents of cacao black pod achieved similar genome size and gene model numbers by different mechanisms.</title>
        <authorList>
            <person name="Ali S."/>
            <person name="Shao J."/>
            <person name="Larry D.J."/>
            <person name="Kronmiller B."/>
            <person name="Shen D."/>
            <person name="Strem M.D."/>
            <person name="Melnick R.L."/>
            <person name="Guiltinan M.J."/>
            <person name="Tyler B.M."/>
            <person name="Meinhardt L.W."/>
            <person name="Bailey B.A."/>
        </authorList>
    </citation>
    <scope>NUCLEOTIDE SEQUENCE [LARGE SCALE GENOMIC DNA]</scope>
    <source>
        <strain evidence="3">zdho120</strain>
    </source>
</reference>
<reference evidence="1" key="3">
    <citation type="submission" date="2017-03" db="EMBL/GenBank/DDBJ databases">
        <authorList>
            <person name="Afonso C.L."/>
            <person name="Miller P.J."/>
            <person name="Scott M.A."/>
            <person name="Spackman E."/>
            <person name="Goraichik I."/>
            <person name="Dimitrov K.M."/>
            <person name="Suarez D.L."/>
            <person name="Swayne D.E."/>
        </authorList>
    </citation>
    <scope>NUCLEOTIDE SEQUENCE</scope>
    <source>
        <strain evidence="1">Zdho120</strain>
    </source>
</reference>
<dbReference type="InterPro" id="IPR021109">
    <property type="entry name" value="Peptidase_aspartic_dom_sf"/>
</dbReference>